<dbReference type="InParanoid" id="Q4QFM5"/>
<keyword evidence="2" id="KW-1185">Reference proteome</keyword>
<dbReference type="AlphaFoldDB" id="Q4QFM5"/>
<dbReference type="RefSeq" id="XP_001687709.1">
    <property type="nucleotide sequence ID" value="XM_001687657.1"/>
</dbReference>
<proteinExistence type="predicted"/>
<reference evidence="1 2" key="1">
    <citation type="journal article" date="2005" name="Science">
        <title>The genome of the kinetoplastid parasite, Leishmania major.</title>
        <authorList>
            <person name="Ivens A.C."/>
            <person name="Peacock C.S."/>
            <person name="Worthey E.A."/>
            <person name="Murphy L."/>
            <person name="Aggarwal G."/>
            <person name="Berriman M."/>
            <person name="Sisk E."/>
            <person name="Rajandream M.A."/>
            <person name="Adlem E."/>
            <person name="Aert R."/>
            <person name="Anupama A."/>
            <person name="Apostolou Z."/>
            <person name="Attipoe P."/>
            <person name="Bason N."/>
            <person name="Bauser C."/>
            <person name="Beck A."/>
            <person name="Beverley S.M."/>
            <person name="Bianchettin G."/>
            <person name="Borzym K."/>
            <person name="Bothe G."/>
            <person name="Bruschi C.V."/>
            <person name="Collins M."/>
            <person name="Cadag E."/>
            <person name="Ciarloni L."/>
            <person name="Clayton C."/>
            <person name="Coulson R.M."/>
            <person name="Cronin A."/>
            <person name="Cruz A.K."/>
            <person name="Davies R.M."/>
            <person name="De Gaudenzi J."/>
            <person name="Dobson D.E."/>
            <person name="Duesterhoeft A."/>
            <person name="Fazelina G."/>
            <person name="Fosker N."/>
            <person name="Frasch A.C."/>
            <person name="Fraser A."/>
            <person name="Fuchs M."/>
            <person name="Gabel C."/>
            <person name="Goble A."/>
            <person name="Goffeau A."/>
            <person name="Harris D."/>
            <person name="Hertz-Fowler C."/>
            <person name="Hilbert H."/>
            <person name="Horn D."/>
            <person name="Huang Y."/>
            <person name="Klages S."/>
            <person name="Knights A."/>
            <person name="Kube M."/>
            <person name="Larke N."/>
            <person name="Litvin L."/>
            <person name="Lord A."/>
            <person name="Louie T."/>
            <person name="Marra M."/>
            <person name="Masuy D."/>
            <person name="Matthews K."/>
            <person name="Michaeli S."/>
            <person name="Mottram J.C."/>
            <person name="Muller-Auer S."/>
            <person name="Munden H."/>
            <person name="Nelson S."/>
            <person name="Norbertczak H."/>
            <person name="Oliver K."/>
            <person name="O'neil S."/>
            <person name="Pentony M."/>
            <person name="Pohl T.M."/>
            <person name="Price C."/>
            <person name="Purnelle B."/>
            <person name="Quail M.A."/>
            <person name="Rabbinowitsch E."/>
            <person name="Reinhardt R."/>
            <person name="Rieger M."/>
            <person name="Rinta J."/>
            <person name="Robben J."/>
            <person name="Robertson L."/>
            <person name="Ruiz J.C."/>
            <person name="Rutter S."/>
            <person name="Saunders D."/>
            <person name="Schafer M."/>
            <person name="Schein J."/>
            <person name="Schwartz D.C."/>
            <person name="Seeger K."/>
            <person name="Seyler A."/>
            <person name="Sharp S."/>
            <person name="Shin H."/>
            <person name="Sivam D."/>
            <person name="Squares R."/>
            <person name="Squares S."/>
            <person name="Tosato V."/>
            <person name="Vogt C."/>
            <person name="Volckaert G."/>
            <person name="Wambutt R."/>
            <person name="Warren T."/>
            <person name="Wedler H."/>
            <person name="Woodward J."/>
            <person name="Zhou S."/>
            <person name="Zimmermann W."/>
            <person name="Smith D.F."/>
            <person name="Blackwell J.M."/>
            <person name="Stuart K.D."/>
            <person name="Barrell B."/>
            <person name="Myler P.J."/>
        </authorList>
    </citation>
    <scope>NUCLEOTIDE SEQUENCE [LARGE SCALE GENOMIC DNA]</scope>
    <source>
        <strain evidence="2">MHOM/IL/81/Friedlin</strain>
    </source>
</reference>
<accession>Q4QFM5</accession>
<evidence type="ECO:0000313" key="2">
    <source>
        <dbReference type="Proteomes" id="UP000000542"/>
    </source>
</evidence>
<reference evidence="1 2" key="2">
    <citation type="journal article" date="2011" name="Genome Res.">
        <title>Chromosome and gene copy number variation allow major structural change between species and strains of Leishmania.</title>
        <authorList>
            <person name="Rogers M.B."/>
            <person name="Hilley J.D."/>
            <person name="Dickens N.J."/>
            <person name="Wilkes J."/>
            <person name="Bates P.A."/>
            <person name="Depledge D.P."/>
            <person name="Harris D."/>
            <person name="Her Y."/>
            <person name="Herzyk P."/>
            <person name="Imamura H."/>
            <person name="Otto T.D."/>
            <person name="Sanders M."/>
            <person name="Seeger K."/>
            <person name="Dujardin J.C."/>
            <person name="Berriman M."/>
            <person name="Smith D.F."/>
            <person name="Hertz-Fowler C."/>
            <person name="Mottram J.C."/>
        </authorList>
    </citation>
    <scope>NUCLEOTIDE SEQUENCE [LARGE SCALE GENOMIC DNA]</scope>
    <source>
        <strain evidence="2">MHOM/IL/81/Friedlin</strain>
    </source>
</reference>
<sequence length="478" mass="50185">MASACPATAAAPAKGAVDAVPAVVMRLMADQHCAYCGALLSTQEQLEWLDVTLRCTQSGPARQLVFKAALMTHWHCGPDTLTVYESASGGGGGGSDDEQAVAASSATNYLIAAAVADVTAIVHRWVLQEAEVLEESAAAALFNHGDDLARRAVLLGDVGRLLANVSRAFNSVPGGPSAVEALFAAARAAVTSAGLRLERGAQLSSTSSLFSAAATAAALTSAGMPAPCDDSVVGVAALSRSALLPELQSCTDVERRLARLHGWLELLCTCPTELVADEQYVVVWLCVLMRHVEEMHGYAREGSAQLSEARRQAGEATHQADSAIVSCRVGAVSDGGGDDGWRCQWSLETEEAAVRRVAQSLSSQLWSVLPASSLLPPMLLNWLLARGGARTWGDAVRTLRASADADGGLKAEHAGRRFSLLLLPLNRVVSVKHVVRVLHTLRAVEERCAASATPAAAAYRYSGHRDLIHLYRSAPAAA</sequence>
<dbReference type="EMBL" id="FR796410">
    <property type="protein sequence ID" value="CAJ03168.1"/>
    <property type="molecule type" value="Genomic_DNA"/>
</dbReference>
<dbReference type="HOGENOM" id="CLU_571707_0_0_1"/>
<organism evidence="1 2">
    <name type="scientific">Leishmania major</name>
    <dbReference type="NCBI Taxonomy" id="5664"/>
    <lineage>
        <taxon>Eukaryota</taxon>
        <taxon>Discoba</taxon>
        <taxon>Euglenozoa</taxon>
        <taxon>Kinetoplastea</taxon>
        <taxon>Metakinetoplastina</taxon>
        <taxon>Trypanosomatida</taxon>
        <taxon>Trypanosomatidae</taxon>
        <taxon>Leishmaniinae</taxon>
        <taxon>Leishmania</taxon>
    </lineage>
</organism>
<evidence type="ECO:0000313" key="1">
    <source>
        <dbReference type="EMBL" id="CAJ03168.1"/>
    </source>
</evidence>
<dbReference type="VEuPathDB" id="TriTrypDB:LMJLV39_140018300"/>
<dbReference type="OMA" id="TAIVHRW"/>
<dbReference type="VEuPathDB" id="TriTrypDB:LMJSD75_140017700"/>
<dbReference type="VEuPathDB" id="TriTrypDB:LmjF.14.1095"/>
<gene>
    <name evidence="1" type="ORF">LMJF_14_1095</name>
</gene>
<dbReference type="VEuPathDB" id="TriTrypDB:LMJFC_140018400"/>
<dbReference type="KEGG" id="lma:LMJF_14_1095"/>
<name>Q4QFM5_LEIMA</name>
<dbReference type="Proteomes" id="UP000000542">
    <property type="component" value="Chromosome 14"/>
</dbReference>
<protein>
    <submittedName>
        <fullName evidence="1">Uncharacterized protein</fullName>
    </submittedName>
</protein>
<dbReference type="GeneID" id="5650313"/>